<evidence type="ECO:0000313" key="2">
    <source>
        <dbReference type="Proteomes" id="UP001500418"/>
    </source>
</evidence>
<dbReference type="EMBL" id="BAAAID010000036">
    <property type="protein sequence ID" value="GAA0939614.1"/>
    <property type="molecule type" value="Genomic_DNA"/>
</dbReference>
<keyword evidence="2" id="KW-1185">Reference proteome</keyword>
<comment type="caution">
    <text evidence="1">The sequence shown here is derived from an EMBL/GenBank/DDBJ whole genome shotgun (WGS) entry which is preliminary data.</text>
</comment>
<proteinExistence type="predicted"/>
<dbReference type="Proteomes" id="UP001500418">
    <property type="component" value="Unassembled WGS sequence"/>
</dbReference>
<reference evidence="1 2" key="1">
    <citation type="journal article" date="2019" name="Int. J. Syst. Evol. Microbiol.">
        <title>The Global Catalogue of Microorganisms (GCM) 10K type strain sequencing project: providing services to taxonomists for standard genome sequencing and annotation.</title>
        <authorList>
            <consortium name="The Broad Institute Genomics Platform"/>
            <consortium name="The Broad Institute Genome Sequencing Center for Infectious Disease"/>
            <person name="Wu L."/>
            <person name="Ma J."/>
        </authorList>
    </citation>
    <scope>NUCLEOTIDE SEQUENCE [LARGE SCALE GENOMIC DNA]</scope>
    <source>
        <strain evidence="1 2">JCM 11444</strain>
    </source>
</reference>
<name>A0ABN1QAN2_9ACTN</name>
<gene>
    <name evidence="1" type="ORF">GCM10009575_053440</name>
</gene>
<accession>A0ABN1QAN2</accession>
<evidence type="ECO:0000313" key="1">
    <source>
        <dbReference type="EMBL" id="GAA0939614.1"/>
    </source>
</evidence>
<protein>
    <submittedName>
        <fullName evidence="1">Uncharacterized protein</fullName>
    </submittedName>
</protein>
<sequence>MPPRQCPGCDAAPSERADHYADCPLKDVPLAQVAGLTFKEASAKAAQWRARNE</sequence>
<organism evidence="1 2">
    <name type="scientific">Streptomyces rhizosphaericus</name>
    <dbReference type="NCBI Taxonomy" id="114699"/>
    <lineage>
        <taxon>Bacteria</taxon>
        <taxon>Bacillati</taxon>
        <taxon>Actinomycetota</taxon>
        <taxon>Actinomycetes</taxon>
        <taxon>Kitasatosporales</taxon>
        <taxon>Streptomycetaceae</taxon>
        <taxon>Streptomyces</taxon>
        <taxon>Streptomyces violaceusniger group</taxon>
    </lineage>
</organism>